<reference evidence="1" key="2">
    <citation type="submission" date="2014-07" db="EMBL/GenBank/DDBJ databases">
        <authorList>
            <person name="Hull J."/>
        </authorList>
    </citation>
    <scope>NUCLEOTIDE SEQUENCE</scope>
</reference>
<gene>
    <name evidence="1" type="primary">TLR10</name>
    <name evidence="1" type="ORF">CM83_9603</name>
</gene>
<feature type="non-terminal residue" evidence="1">
    <location>
        <position position="128"/>
    </location>
</feature>
<dbReference type="EMBL" id="GBHO01022392">
    <property type="protein sequence ID" value="JAG21212.1"/>
    <property type="molecule type" value="Transcribed_RNA"/>
</dbReference>
<proteinExistence type="predicted"/>
<keyword evidence="1" id="KW-0675">Receptor</keyword>
<evidence type="ECO:0000313" key="1">
    <source>
        <dbReference type="EMBL" id="JAG21212.1"/>
    </source>
</evidence>
<feature type="non-terminal residue" evidence="1">
    <location>
        <position position="1"/>
    </location>
</feature>
<sequence>KTFTESLLDFMMMQPRSEQCLEVCCGYLKNLLRSGNTDSDQMCQMNLDVIVNSASQNLLHSCLARRKGAALALLSIRQPLFTESSNYDKYCLYMIYLAISNLVLFHEGSDHILEILIIIRKAVATHHP</sequence>
<organism evidence="1">
    <name type="scientific">Lygus hesperus</name>
    <name type="common">Western plant bug</name>
    <dbReference type="NCBI Taxonomy" id="30085"/>
    <lineage>
        <taxon>Eukaryota</taxon>
        <taxon>Metazoa</taxon>
        <taxon>Ecdysozoa</taxon>
        <taxon>Arthropoda</taxon>
        <taxon>Hexapoda</taxon>
        <taxon>Insecta</taxon>
        <taxon>Pterygota</taxon>
        <taxon>Neoptera</taxon>
        <taxon>Paraneoptera</taxon>
        <taxon>Hemiptera</taxon>
        <taxon>Heteroptera</taxon>
        <taxon>Panheteroptera</taxon>
        <taxon>Cimicomorpha</taxon>
        <taxon>Miridae</taxon>
        <taxon>Mirini</taxon>
        <taxon>Lygus</taxon>
    </lineage>
</organism>
<name>A0A0A9XKG2_LYGHE</name>
<dbReference type="AlphaFoldDB" id="A0A0A9XKG2"/>
<protein>
    <submittedName>
        <fullName evidence="1">Toll-like receptor 10</fullName>
    </submittedName>
</protein>
<reference evidence="1" key="1">
    <citation type="journal article" date="2014" name="PLoS ONE">
        <title>Transcriptome-Based Identification of ABC Transporters in the Western Tarnished Plant Bug Lygus hesperus.</title>
        <authorList>
            <person name="Hull J.J."/>
            <person name="Chaney K."/>
            <person name="Geib S.M."/>
            <person name="Fabrick J.A."/>
            <person name="Brent C.S."/>
            <person name="Walsh D."/>
            <person name="Lavine L.C."/>
        </authorList>
    </citation>
    <scope>NUCLEOTIDE SEQUENCE</scope>
</reference>
<accession>A0A0A9XKG2</accession>